<dbReference type="InterPro" id="IPR022761">
    <property type="entry name" value="Fumarate_lyase_N"/>
</dbReference>
<dbReference type="InterPro" id="IPR024083">
    <property type="entry name" value="Fumarase/histidase_N"/>
</dbReference>
<dbReference type="Gene3D" id="1.20.200.10">
    <property type="entry name" value="Fumarase/aspartase (Central domain)"/>
    <property type="match status" value="1"/>
</dbReference>
<evidence type="ECO:0000256" key="4">
    <source>
        <dbReference type="ARBA" id="ARBA00012339"/>
    </source>
</evidence>
<dbReference type="InterPro" id="IPR000362">
    <property type="entry name" value="Fumarate_lyase_fam"/>
</dbReference>
<dbReference type="EMBL" id="JADAQT010000010">
    <property type="protein sequence ID" value="MBE1874145.1"/>
    <property type="molecule type" value="Genomic_DNA"/>
</dbReference>
<gene>
    <name evidence="16" type="primary">purB</name>
    <name evidence="16" type="ORF">IHE71_00240</name>
</gene>
<evidence type="ECO:0000256" key="5">
    <source>
        <dbReference type="ARBA" id="ARBA00017058"/>
    </source>
</evidence>
<comment type="pathway">
    <text evidence="1 13">Purine metabolism; IMP biosynthesis via de novo pathway; 5-amino-1-(5-phospho-D-ribosyl)imidazole-4-carboxamide from 5-amino-1-(5-phospho-D-ribosyl)imidazole-4-carboxylate: step 2/2.</text>
</comment>
<dbReference type="GO" id="GO:0016829">
    <property type="term" value="F:lyase activity"/>
    <property type="evidence" value="ECO:0007669"/>
    <property type="project" value="UniProtKB-KW"/>
</dbReference>
<dbReference type="InterPro" id="IPR008948">
    <property type="entry name" value="L-Aspartase-like"/>
</dbReference>
<feature type="domain" description="Adenylosuccinate lyase PurB C-terminal" evidence="15">
    <location>
        <begin position="376"/>
        <end position="496"/>
    </location>
</feature>
<dbReference type="Pfam" id="PF08328">
    <property type="entry name" value="ASL_C"/>
    <property type="match status" value="1"/>
</dbReference>
<feature type="domain" description="Fumarate lyase N-terminal" evidence="14">
    <location>
        <begin position="47"/>
        <end position="355"/>
    </location>
</feature>
<dbReference type="PANTHER" id="PTHR43411:SF1">
    <property type="entry name" value="ADENYLOSUCCINATE LYASE"/>
    <property type="match status" value="1"/>
</dbReference>
<accession>A0ABR9MRY8</accession>
<evidence type="ECO:0000256" key="2">
    <source>
        <dbReference type="ARBA" id="ARBA00004734"/>
    </source>
</evidence>
<keyword evidence="7 13" id="KW-0456">Lyase</keyword>
<dbReference type="InterPro" id="IPR004769">
    <property type="entry name" value="Pur_lyase"/>
</dbReference>
<evidence type="ECO:0000256" key="11">
    <source>
        <dbReference type="ARBA" id="ARBA00049115"/>
    </source>
</evidence>
<dbReference type="PRINTS" id="PR00149">
    <property type="entry name" value="FUMRATELYASE"/>
</dbReference>
<evidence type="ECO:0000256" key="1">
    <source>
        <dbReference type="ARBA" id="ARBA00004706"/>
    </source>
</evidence>
<evidence type="ECO:0000313" key="16">
    <source>
        <dbReference type="EMBL" id="MBE1874145.1"/>
    </source>
</evidence>
<comment type="function">
    <text evidence="9">Catalyzes two reactions in de novo purine nucleotide biosynthesis. Catalyzes the breakdown of 5-aminoimidazole- (N-succinylocarboxamide) ribotide (SAICAR or 2-[5-amino-1-(5-phospho-beta-D-ribosyl)imidazole-4-carboxamido]succinate) to 5-aminoimidazole-4-carboxamide ribotide (AICAR or 5-amino-1-(5-phospho-beta-D-ribosyl)imidazole-4-carboxamide) and fumarate, and of adenylosuccinate (ADS or N(6)-(1,2-dicarboxyethyl)-AMP) to adenosine monophosphate (AMP) and fumarate.</text>
</comment>
<dbReference type="InterPro" id="IPR047136">
    <property type="entry name" value="PurB_bact"/>
</dbReference>
<dbReference type="Gene3D" id="1.10.40.30">
    <property type="entry name" value="Fumarase/aspartase (C-terminal domain)"/>
    <property type="match status" value="1"/>
</dbReference>
<name>A0ABR9MRY8_9MICO</name>
<dbReference type="InterPro" id="IPR020557">
    <property type="entry name" value="Fumarate_lyase_CS"/>
</dbReference>
<evidence type="ECO:0000259" key="14">
    <source>
        <dbReference type="Pfam" id="PF00206"/>
    </source>
</evidence>
<comment type="caution">
    <text evidence="16">The sequence shown here is derived from an EMBL/GenBank/DDBJ whole genome shotgun (WGS) entry which is preliminary data.</text>
</comment>
<comment type="catalytic activity">
    <reaction evidence="8">
        <text>(2S)-2-[5-amino-1-(5-phospho-beta-D-ribosyl)imidazole-4-carboxamido]succinate = 5-amino-1-(5-phospho-beta-D-ribosyl)imidazole-4-carboxamide + fumarate</text>
        <dbReference type="Rhea" id="RHEA:23920"/>
        <dbReference type="ChEBI" id="CHEBI:29806"/>
        <dbReference type="ChEBI" id="CHEBI:58443"/>
        <dbReference type="ChEBI" id="CHEBI:58475"/>
        <dbReference type="EC" id="4.3.2.2"/>
    </reaction>
    <physiologicalReaction direction="left-to-right" evidence="8">
        <dbReference type="Rhea" id="RHEA:23921"/>
    </physiologicalReaction>
</comment>
<evidence type="ECO:0000256" key="6">
    <source>
        <dbReference type="ARBA" id="ARBA00022755"/>
    </source>
</evidence>
<reference evidence="16 17" key="1">
    <citation type="submission" date="2020-10" db="EMBL/GenBank/DDBJ databases">
        <title>Myceligenerans pegani sp. nov., an endophytic actinomycete isolated from Peganum harmala L. in Xinjiang, China.</title>
        <authorList>
            <person name="Xin L."/>
        </authorList>
    </citation>
    <scope>NUCLEOTIDE SEQUENCE [LARGE SCALE GENOMIC DNA]</scope>
    <source>
        <strain evidence="16 17">TRM65318</strain>
    </source>
</reference>
<evidence type="ECO:0000256" key="7">
    <source>
        <dbReference type="ARBA" id="ARBA00023239"/>
    </source>
</evidence>
<keyword evidence="17" id="KW-1185">Reference proteome</keyword>
<proteinExistence type="inferred from homology"/>
<organism evidence="16 17">
    <name type="scientific">Myceligenerans pegani</name>
    <dbReference type="NCBI Taxonomy" id="2776917"/>
    <lineage>
        <taxon>Bacteria</taxon>
        <taxon>Bacillati</taxon>
        <taxon>Actinomycetota</taxon>
        <taxon>Actinomycetes</taxon>
        <taxon>Micrococcales</taxon>
        <taxon>Promicromonosporaceae</taxon>
        <taxon>Myceligenerans</taxon>
    </lineage>
</organism>
<dbReference type="EC" id="4.3.2.2" evidence="4 12"/>
<comment type="pathway">
    <text evidence="2 13">Purine metabolism; AMP biosynthesis via de novo pathway; AMP from IMP: step 2/2.</text>
</comment>
<dbReference type="CDD" id="cd01598">
    <property type="entry name" value="PurB"/>
    <property type="match status" value="1"/>
</dbReference>
<dbReference type="Gene3D" id="1.10.275.10">
    <property type="entry name" value="Fumarase/aspartase (N-terminal domain)"/>
    <property type="match status" value="1"/>
</dbReference>
<dbReference type="InterPro" id="IPR013539">
    <property type="entry name" value="PurB_C"/>
</dbReference>
<evidence type="ECO:0000313" key="17">
    <source>
        <dbReference type="Proteomes" id="UP000625527"/>
    </source>
</evidence>
<dbReference type="Pfam" id="PF00206">
    <property type="entry name" value="Lyase_1"/>
    <property type="match status" value="1"/>
</dbReference>
<comment type="similarity">
    <text evidence="3 13">Belongs to the lyase 1 family. Adenylosuccinate lyase subfamily.</text>
</comment>
<dbReference type="NCBIfam" id="TIGR00928">
    <property type="entry name" value="purB"/>
    <property type="match status" value="1"/>
</dbReference>
<evidence type="ECO:0000256" key="10">
    <source>
        <dbReference type="ARBA" id="ARBA00030717"/>
    </source>
</evidence>
<dbReference type="PROSITE" id="PS00163">
    <property type="entry name" value="FUMARATE_LYASES"/>
    <property type="match status" value="1"/>
</dbReference>
<keyword evidence="6 13" id="KW-0658">Purine biosynthesis</keyword>
<dbReference type="PANTHER" id="PTHR43411">
    <property type="entry name" value="ADENYLOSUCCINATE LYASE"/>
    <property type="match status" value="1"/>
</dbReference>
<comment type="catalytic activity">
    <reaction evidence="11">
        <text>N(6)-(1,2-dicarboxyethyl)-AMP = fumarate + AMP</text>
        <dbReference type="Rhea" id="RHEA:16853"/>
        <dbReference type="ChEBI" id="CHEBI:29806"/>
        <dbReference type="ChEBI" id="CHEBI:57567"/>
        <dbReference type="ChEBI" id="CHEBI:456215"/>
        <dbReference type="EC" id="4.3.2.2"/>
    </reaction>
    <physiologicalReaction direction="left-to-right" evidence="11">
        <dbReference type="Rhea" id="RHEA:16854"/>
    </physiologicalReaction>
</comment>
<evidence type="ECO:0000256" key="13">
    <source>
        <dbReference type="RuleBase" id="RU361172"/>
    </source>
</evidence>
<evidence type="ECO:0000256" key="9">
    <source>
        <dbReference type="ARBA" id="ARBA00025012"/>
    </source>
</evidence>
<evidence type="ECO:0000259" key="15">
    <source>
        <dbReference type="Pfam" id="PF08328"/>
    </source>
</evidence>
<evidence type="ECO:0000256" key="12">
    <source>
        <dbReference type="NCBIfam" id="TIGR00928"/>
    </source>
</evidence>
<sequence>MAGHRGRRESSRGKLVTVPETTVNTPVPARVSLAEVTPPIALGPLDGRYRSAVAPLVDHLSEAALNRERLVVEVEWLITLCNGAGDVPGPVVPGAPRLTDEEIAYLRAIPATFGADEIAELKEIERTTVHDVKAVEYFIKRRIAAAPERIPGTGLPAASELVHFACTSEDINNLSYALMVAGAVRGVWLPAARALADQIAEMAREHKAVPMLSRTHGQPATPTTMGKELAVLAHRLRRQLRRIEDAEFLGKINGATGTFGAHTVAVPGADWPAVSRAFVEGLGLTWNPLTTQIESHDWQAEVYADVARFNRILHNLATDVWTYISLGFFTQIPVAGATGSSTMPHKVNPIRFENAEANLEISCSLLDTLSATLVTSRLQRDLTDSTTQRNIGPAFGHSVLAIDNVSRGLKALAVNVSLMAEDLDENWEILGEAVQSAMRAAAVAGVPAMDNPYERLKDLTRGRRVDGERMREFVAGLGLPDDVAARLAELTPAAYTGLAERLVDEYLA</sequence>
<dbReference type="NCBIfam" id="NF006764">
    <property type="entry name" value="PRK09285.1"/>
    <property type="match status" value="1"/>
</dbReference>
<dbReference type="Proteomes" id="UP000625527">
    <property type="component" value="Unassembled WGS sequence"/>
</dbReference>
<protein>
    <recommendedName>
        <fullName evidence="5 12">Adenylosuccinate lyase</fullName>
        <shortName evidence="13">ASL</shortName>
        <ecNumber evidence="4 12">4.3.2.2</ecNumber>
    </recommendedName>
    <alternativeName>
        <fullName evidence="10 13">Adenylosuccinase</fullName>
    </alternativeName>
</protein>
<dbReference type="SUPFAM" id="SSF48557">
    <property type="entry name" value="L-aspartase-like"/>
    <property type="match status" value="1"/>
</dbReference>
<evidence type="ECO:0000256" key="3">
    <source>
        <dbReference type="ARBA" id="ARBA00008273"/>
    </source>
</evidence>
<evidence type="ECO:0000256" key="8">
    <source>
        <dbReference type="ARBA" id="ARBA00024477"/>
    </source>
</evidence>